<proteinExistence type="predicted"/>
<evidence type="ECO:0000313" key="2">
    <source>
        <dbReference type="Proteomes" id="UP001186974"/>
    </source>
</evidence>
<protein>
    <submittedName>
        <fullName evidence="1">Uncharacterized protein</fullName>
    </submittedName>
</protein>
<keyword evidence="2" id="KW-1185">Reference proteome</keyword>
<evidence type="ECO:0000313" key="1">
    <source>
        <dbReference type="EMBL" id="KAK3080208.1"/>
    </source>
</evidence>
<dbReference type="EMBL" id="JAWDJW010000682">
    <property type="protein sequence ID" value="KAK3080208.1"/>
    <property type="molecule type" value="Genomic_DNA"/>
</dbReference>
<dbReference type="Proteomes" id="UP001186974">
    <property type="component" value="Unassembled WGS sequence"/>
</dbReference>
<name>A0ACC3DUB2_9PEZI</name>
<reference evidence="1" key="1">
    <citation type="submission" date="2024-09" db="EMBL/GenBank/DDBJ databases">
        <title>Black Yeasts Isolated from many extreme environments.</title>
        <authorList>
            <person name="Coleine C."/>
            <person name="Stajich J.E."/>
            <person name="Selbmann L."/>
        </authorList>
    </citation>
    <scope>NUCLEOTIDE SEQUENCE</scope>
    <source>
        <strain evidence="1">CCFEE 5737</strain>
    </source>
</reference>
<organism evidence="1 2">
    <name type="scientific">Coniosporium uncinatum</name>
    <dbReference type="NCBI Taxonomy" id="93489"/>
    <lineage>
        <taxon>Eukaryota</taxon>
        <taxon>Fungi</taxon>
        <taxon>Dikarya</taxon>
        <taxon>Ascomycota</taxon>
        <taxon>Pezizomycotina</taxon>
        <taxon>Dothideomycetes</taxon>
        <taxon>Dothideomycetes incertae sedis</taxon>
        <taxon>Coniosporium</taxon>
    </lineage>
</organism>
<gene>
    <name evidence="1" type="ORF">LTS18_002842</name>
</gene>
<accession>A0ACC3DUB2</accession>
<sequence>MPISKSLYRDAISEPARSRPIRWVKPRLMFSSPRSPMRQEGPLTVPATLPTRQTSSALEDGMVALADELEAKTKQSAEALMRSWSAVKSLTPDSSKKEKTPQDTSGSGTVDLRQCRSADGVLPAIASTHAVTESPQERERRYYGPVCDISDAAVRQFVMDILEEKYPGRFPEHG</sequence>
<comment type="caution">
    <text evidence="1">The sequence shown here is derived from an EMBL/GenBank/DDBJ whole genome shotgun (WGS) entry which is preliminary data.</text>
</comment>